<dbReference type="Proteomes" id="UP000297245">
    <property type="component" value="Unassembled WGS sequence"/>
</dbReference>
<dbReference type="AlphaFoldDB" id="A0A4S8KPX4"/>
<keyword evidence="2" id="KW-1185">Reference proteome</keyword>
<gene>
    <name evidence="1" type="ORF">K435DRAFT_812257</name>
</gene>
<evidence type="ECO:0000313" key="1">
    <source>
        <dbReference type="EMBL" id="THU77643.1"/>
    </source>
</evidence>
<evidence type="ECO:0000313" key="2">
    <source>
        <dbReference type="Proteomes" id="UP000297245"/>
    </source>
</evidence>
<sequence>MPNNATCPSSEEAVNYFDVELFNALNFSFDTAVGDFNIDDFTMSLEGVNTEISQGAFDLVIDTASPAAGVDAATINSLPPPSPLPLGEKVNYINTKRSGNRIQESEIKNQKMKLAHPECANVLLFAPFYFNRKIK</sequence>
<protein>
    <submittedName>
        <fullName evidence="1">Uncharacterized protein</fullName>
    </submittedName>
</protein>
<reference evidence="1 2" key="1">
    <citation type="journal article" date="2019" name="Nat. Ecol. Evol.">
        <title>Megaphylogeny resolves global patterns of mushroom evolution.</title>
        <authorList>
            <person name="Varga T."/>
            <person name="Krizsan K."/>
            <person name="Foldi C."/>
            <person name="Dima B."/>
            <person name="Sanchez-Garcia M."/>
            <person name="Sanchez-Ramirez S."/>
            <person name="Szollosi G.J."/>
            <person name="Szarkandi J.G."/>
            <person name="Papp V."/>
            <person name="Albert L."/>
            <person name="Andreopoulos W."/>
            <person name="Angelini C."/>
            <person name="Antonin V."/>
            <person name="Barry K.W."/>
            <person name="Bougher N.L."/>
            <person name="Buchanan P."/>
            <person name="Buyck B."/>
            <person name="Bense V."/>
            <person name="Catcheside P."/>
            <person name="Chovatia M."/>
            <person name="Cooper J."/>
            <person name="Damon W."/>
            <person name="Desjardin D."/>
            <person name="Finy P."/>
            <person name="Geml J."/>
            <person name="Haridas S."/>
            <person name="Hughes K."/>
            <person name="Justo A."/>
            <person name="Karasinski D."/>
            <person name="Kautmanova I."/>
            <person name="Kiss B."/>
            <person name="Kocsube S."/>
            <person name="Kotiranta H."/>
            <person name="LaButti K.M."/>
            <person name="Lechner B.E."/>
            <person name="Liimatainen K."/>
            <person name="Lipzen A."/>
            <person name="Lukacs Z."/>
            <person name="Mihaltcheva S."/>
            <person name="Morgado L.N."/>
            <person name="Niskanen T."/>
            <person name="Noordeloos M.E."/>
            <person name="Ohm R.A."/>
            <person name="Ortiz-Santana B."/>
            <person name="Ovrebo C."/>
            <person name="Racz N."/>
            <person name="Riley R."/>
            <person name="Savchenko A."/>
            <person name="Shiryaev A."/>
            <person name="Soop K."/>
            <person name="Spirin V."/>
            <person name="Szebenyi C."/>
            <person name="Tomsovsky M."/>
            <person name="Tulloss R.E."/>
            <person name="Uehling J."/>
            <person name="Grigoriev I.V."/>
            <person name="Vagvolgyi C."/>
            <person name="Papp T."/>
            <person name="Martin F.M."/>
            <person name="Miettinen O."/>
            <person name="Hibbett D.S."/>
            <person name="Nagy L.G."/>
        </authorList>
    </citation>
    <scope>NUCLEOTIDE SEQUENCE [LARGE SCALE GENOMIC DNA]</scope>
    <source>
        <strain evidence="1 2">CBS 962.96</strain>
    </source>
</reference>
<name>A0A4S8KPX4_DENBC</name>
<proteinExistence type="predicted"/>
<dbReference type="EMBL" id="ML180376">
    <property type="protein sequence ID" value="THU77643.1"/>
    <property type="molecule type" value="Genomic_DNA"/>
</dbReference>
<accession>A0A4S8KPX4</accession>
<organism evidence="1 2">
    <name type="scientific">Dendrothele bispora (strain CBS 962.96)</name>
    <dbReference type="NCBI Taxonomy" id="1314807"/>
    <lineage>
        <taxon>Eukaryota</taxon>
        <taxon>Fungi</taxon>
        <taxon>Dikarya</taxon>
        <taxon>Basidiomycota</taxon>
        <taxon>Agaricomycotina</taxon>
        <taxon>Agaricomycetes</taxon>
        <taxon>Agaricomycetidae</taxon>
        <taxon>Agaricales</taxon>
        <taxon>Agaricales incertae sedis</taxon>
        <taxon>Dendrothele</taxon>
    </lineage>
</organism>